<gene>
    <name evidence="3" type="ORF">GCM10009688_18670</name>
</gene>
<evidence type="ECO:0000259" key="2">
    <source>
        <dbReference type="Pfam" id="PF13020"/>
    </source>
</evidence>
<feature type="compositionally biased region" description="Polar residues" evidence="1">
    <location>
        <begin position="196"/>
        <end position="205"/>
    </location>
</feature>
<evidence type="ECO:0000313" key="3">
    <source>
        <dbReference type="EMBL" id="GAA1914039.1"/>
    </source>
</evidence>
<feature type="region of interest" description="Disordered" evidence="1">
    <location>
        <begin position="189"/>
        <end position="216"/>
    </location>
</feature>
<proteinExistence type="predicted"/>
<dbReference type="Proteomes" id="UP001500784">
    <property type="component" value="Unassembled WGS sequence"/>
</dbReference>
<organism evidence="3 4">
    <name type="scientific">Arthrobacter gandavensis</name>
    <dbReference type="NCBI Taxonomy" id="169960"/>
    <lineage>
        <taxon>Bacteria</taxon>
        <taxon>Bacillati</taxon>
        <taxon>Actinomycetota</taxon>
        <taxon>Actinomycetes</taxon>
        <taxon>Micrococcales</taxon>
        <taxon>Micrococcaceae</taxon>
        <taxon>Arthrobacter</taxon>
    </lineage>
</organism>
<reference evidence="3 4" key="1">
    <citation type="journal article" date="2019" name="Int. J. Syst. Evol. Microbiol.">
        <title>The Global Catalogue of Microorganisms (GCM) 10K type strain sequencing project: providing services to taxonomists for standard genome sequencing and annotation.</title>
        <authorList>
            <consortium name="The Broad Institute Genomics Platform"/>
            <consortium name="The Broad Institute Genome Sequencing Center for Infectious Disease"/>
            <person name="Wu L."/>
            <person name="Ma J."/>
        </authorList>
    </citation>
    <scope>NUCLEOTIDE SEQUENCE [LARGE SCALE GENOMIC DNA]</scope>
    <source>
        <strain evidence="3 4">JCM 13316</strain>
    </source>
</reference>
<evidence type="ECO:0000313" key="4">
    <source>
        <dbReference type="Proteomes" id="UP001500784"/>
    </source>
</evidence>
<dbReference type="RefSeq" id="WP_152226845.1">
    <property type="nucleotide sequence ID" value="NZ_BAAALV010000002.1"/>
</dbReference>
<accession>A0ABN2P6X8</accession>
<name>A0ABN2P6X8_9MICC</name>
<dbReference type="EMBL" id="BAAALV010000002">
    <property type="protein sequence ID" value="GAA1914039.1"/>
    <property type="molecule type" value="Genomic_DNA"/>
</dbReference>
<protein>
    <recommendedName>
        <fullName evidence="2">Protein NO VEIN C-terminal domain-containing protein</fullName>
    </recommendedName>
</protein>
<evidence type="ECO:0000256" key="1">
    <source>
        <dbReference type="SAM" id="MobiDB-lite"/>
    </source>
</evidence>
<dbReference type="Pfam" id="PF13020">
    <property type="entry name" value="NOV_C"/>
    <property type="match status" value="1"/>
</dbReference>
<comment type="caution">
    <text evidence="3">The sequence shown here is derived from an EMBL/GenBank/DDBJ whole genome shotgun (WGS) entry which is preliminary data.</text>
</comment>
<feature type="domain" description="Protein NO VEIN C-terminal" evidence="2">
    <location>
        <begin position="220"/>
        <end position="286"/>
    </location>
</feature>
<dbReference type="InterPro" id="IPR024975">
    <property type="entry name" value="NOV_C"/>
</dbReference>
<sequence length="343" mass="39100">MALNDWWKHDNRERYWMEITDRDPVGENLIAPQVNDKGQSEWSYDTVRYVRPGDVILHWRKNHGPALTGYSHCLESARESSLQWKSRGTSSRLRPPQGEEDAWEALLQGYREFERPLTLDTVRTLEGPIRDVRDELTRKYGAKKGLYFPFALSDKRPIRGAQAYLVKFPAALVHALPGLDQLNQLVVDRPEEDQTSDGTRSRQSGSGYGRQPDPARRRAVERYAVDLVMAHYERLGFIATDVGAVEPWDVTLARGGRETHVEVKASTTDRRAVDVTEGEVRHAEARDTILIVIDQISMDSSLECSGGRWRYWSTWSPDRTTLIPTAYRHLLGEDGTVGRPEVS</sequence>
<keyword evidence="4" id="KW-1185">Reference proteome</keyword>